<dbReference type="InterPro" id="IPR021935">
    <property type="entry name" value="SGSM1/2_RBD"/>
</dbReference>
<keyword evidence="4" id="KW-0597">Phosphoprotein</keyword>
<dbReference type="FunFam" id="1.10.8.270:FF:000005">
    <property type="entry name" value="TBC1 domain family member 15"/>
    <property type="match status" value="1"/>
</dbReference>
<dbReference type="GO" id="GO:0005096">
    <property type="term" value="F:GTPase activator activity"/>
    <property type="evidence" value="ECO:0000318"/>
    <property type="project" value="GO_Central"/>
</dbReference>
<evidence type="ECO:0000313" key="7">
    <source>
        <dbReference type="EMBL" id="EGC31138.1"/>
    </source>
</evidence>
<dbReference type="STRING" id="5786.F0ZY35"/>
<dbReference type="AlphaFoldDB" id="F0ZY35"/>
<feature type="compositionally biased region" description="Low complexity" evidence="5">
    <location>
        <begin position="317"/>
        <end position="338"/>
    </location>
</feature>
<dbReference type="SMART" id="SM00164">
    <property type="entry name" value="TBC"/>
    <property type="match status" value="1"/>
</dbReference>
<dbReference type="Proteomes" id="UP000001064">
    <property type="component" value="Unassembled WGS sequence"/>
</dbReference>
<dbReference type="eggNOG" id="KOG2197">
    <property type="taxonomic scope" value="Eukaryota"/>
</dbReference>
<sequence>MLTNRILFSKENVFVYPPEIEKGIKGTISICSLDKGSIYLCWIPDLDQDDSQNTSQDDNDNSNTNTMFNKNPLAASTIVEIDDQNSWVVRVHIKELKSIKKYTPNIGTPYIIITSRKGTAFFPFFFEHGGVREFLKSLSQIIHLKKSNLDSNFFTVVDFSDPVQRSLSSMNLSEFYNEEDQEQPQPLQQQLFSEPLSPQQPQQESLYQQLKRQQKLEEDFNKDLTFEHDMELHNQEKDSKYSLLSSTNQLKKAQEISVSLANSFNSNNSGNNSTNTSFNTSSNININSSNSTKSNNTNILSSSTSVLQPPIPSVSTSFSKSTNGLSLSSLLSRSTSPTSPIPIEKNNTSISTSPLPSPSTTKYLSTSVGSDNEANKRDSDNNSLSTSPTNKRALKREISSSIFDNFAKVNQLAKSVQKNIFEEPAKKIDNHFRNLISGSKTSSIGSQLSPQNPNNQYFDILNESTSSLNASTDYFTPFNISSSNFSIELGVNRRECNPLSPSEWYSYFDDEGRICLANQQILLKKIFYGGIDDSIRQDVWPFLLGFYSFDSTYSSREVVKYEKTQQYFTIKRQWESISCEQESRFSKYSSRKMLIRKDVIRTDRLHPMFVYGEDDFDQNPNLKLMNDILLTYSFFNFDIGYVQGMSDLLSPILNVMKCKEVESFWCFKGLMDRLESNFHKDQNGMHTQLSTLSKLLKFIDLELYSHLEQNNGENMYFFFQSILICFKREFSFADVKTLWEILWSNYLTKNIPIFMCLSILLKERNNILEENMAFDQILKLINEKSNKMNLEDILIDSESLVKYFIVKQMSINADKSLIKLKESISIY</sequence>
<proteinExistence type="predicted"/>
<dbReference type="Gene3D" id="2.30.29.230">
    <property type="match status" value="1"/>
</dbReference>
<keyword evidence="3" id="KW-0963">Cytoplasm</keyword>
<evidence type="ECO:0000256" key="1">
    <source>
        <dbReference type="ARBA" id="ARBA00004496"/>
    </source>
</evidence>
<gene>
    <name evidence="7" type="ORF">DICPUDRAFT_89768</name>
</gene>
<dbReference type="FunCoup" id="F0ZY35">
    <property type="interactions" value="58"/>
</dbReference>
<comment type="subcellular location">
    <subcellularLocation>
        <location evidence="1">Cytoplasm</location>
    </subcellularLocation>
</comment>
<dbReference type="RefSeq" id="XP_003292326.1">
    <property type="nucleotide sequence ID" value="XM_003292278.1"/>
</dbReference>
<feature type="domain" description="Rab-GAP TBC" evidence="6">
    <location>
        <begin position="530"/>
        <end position="746"/>
    </location>
</feature>
<dbReference type="GO" id="GO:0005737">
    <property type="term" value="C:cytoplasm"/>
    <property type="evidence" value="ECO:0007669"/>
    <property type="project" value="UniProtKB-SubCell"/>
</dbReference>
<organism evidence="7 8">
    <name type="scientific">Dictyostelium purpureum</name>
    <name type="common">Slime mold</name>
    <dbReference type="NCBI Taxonomy" id="5786"/>
    <lineage>
        <taxon>Eukaryota</taxon>
        <taxon>Amoebozoa</taxon>
        <taxon>Evosea</taxon>
        <taxon>Eumycetozoa</taxon>
        <taxon>Dictyostelia</taxon>
        <taxon>Dictyosteliales</taxon>
        <taxon>Dictyosteliaceae</taxon>
        <taxon>Dictyostelium</taxon>
    </lineage>
</organism>
<dbReference type="Pfam" id="PF00566">
    <property type="entry name" value="RabGAP-TBC"/>
    <property type="match status" value="1"/>
</dbReference>
<dbReference type="InParanoid" id="F0ZY35"/>
<feature type="compositionally biased region" description="Low complexity" evidence="5">
    <location>
        <begin position="348"/>
        <end position="367"/>
    </location>
</feature>
<dbReference type="VEuPathDB" id="AmoebaDB:DICPUDRAFT_89768"/>
<evidence type="ECO:0000313" key="8">
    <source>
        <dbReference type="Proteomes" id="UP000001064"/>
    </source>
</evidence>
<keyword evidence="2" id="KW-0343">GTPase activation</keyword>
<dbReference type="Pfam" id="PF12068">
    <property type="entry name" value="PH_RBD"/>
    <property type="match status" value="1"/>
</dbReference>
<dbReference type="InterPro" id="IPR000195">
    <property type="entry name" value="Rab-GAP-TBC_dom"/>
</dbReference>
<name>F0ZY35_DICPU</name>
<dbReference type="GeneID" id="10507981"/>
<dbReference type="Gene3D" id="1.10.472.80">
    <property type="entry name" value="Ypt/Rab-GAP domain of gyp1p, domain 3"/>
    <property type="match status" value="1"/>
</dbReference>
<dbReference type="InterPro" id="IPR035969">
    <property type="entry name" value="Rab-GAP_TBC_sf"/>
</dbReference>
<keyword evidence="8" id="KW-1185">Reference proteome</keyword>
<evidence type="ECO:0000256" key="4">
    <source>
        <dbReference type="ARBA" id="ARBA00022553"/>
    </source>
</evidence>
<dbReference type="PANTHER" id="PTHR22957:SF502">
    <property type="entry name" value="SMALL G PROTEIN SIGNALING MODULATOR 2-RELATED"/>
    <property type="match status" value="1"/>
</dbReference>
<dbReference type="SUPFAM" id="SSF47923">
    <property type="entry name" value="Ypt/Rab-GAP domain of gyp1p"/>
    <property type="match status" value="2"/>
</dbReference>
<dbReference type="FunFam" id="2.30.29.230:FF:000012">
    <property type="entry name" value="Uncharacterized protein"/>
    <property type="match status" value="1"/>
</dbReference>
<dbReference type="EMBL" id="GL871274">
    <property type="protein sequence ID" value="EGC31138.1"/>
    <property type="molecule type" value="Genomic_DNA"/>
</dbReference>
<dbReference type="OMA" id="NRRECNP"/>
<evidence type="ECO:0000256" key="2">
    <source>
        <dbReference type="ARBA" id="ARBA00022468"/>
    </source>
</evidence>
<accession>F0ZY35</accession>
<feature type="compositionally biased region" description="Polar residues" evidence="5">
    <location>
        <begin position="381"/>
        <end position="390"/>
    </location>
</feature>
<dbReference type="PROSITE" id="PS50086">
    <property type="entry name" value="TBC_RABGAP"/>
    <property type="match status" value="1"/>
</dbReference>
<dbReference type="OrthoDB" id="10264062at2759"/>
<reference evidence="8" key="1">
    <citation type="journal article" date="2011" name="Genome Biol.">
        <title>Comparative genomics of the social amoebae Dictyostelium discoideum and Dictyostelium purpureum.</title>
        <authorList>
            <consortium name="US DOE Joint Genome Institute (JGI-PGF)"/>
            <person name="Sucgang R."/>
            <person name="Kuo A."/>
            <person name="Tian X."/>
            <person name="Salerno W."/>
            <person name="Parikh A."/>
            <person name="Feasley C.L."/>
            <person name="Dalin E."/>
            <person name="Tu H."/>
            <person name="Huang E."/>
            <person name="Barry K."/>
            <person name="Lindquist E."/>
            <person name="Shapiro H."/>
            <person name="Bruce D."/>
            <person name="Schmutz J."/>
            <person name="Salamov A."/>
            <person name="Fey P."/>
            <person name="Gaudet P."/>
            <person name="Anjard C."/>
            <person name="Babu M.M."/>
            <person name="Basu S."/>
            <person name="Bushmanova Y."/>
            <person name="van der Wel H."/>
            <person name="Katoh-Kurasawa M."/>
            <person name="Dinh C."/>
            <person name="Coutinho P.M."/>
            <person name="Saito T."/>
            <person name="Elias M."/>
            <person name="Schaap P."/>
            <person name="Kay R.R."/>
            <person name="Henrissat B."/>
            <person name="Eichinger L."/>
            <person name="Rivero F."/>
            <person name="Putnam N.H."/>
            <person name="West C.M."/>
            <person name="Loomis W.F."/>
            <person name="Chisholm R.L."/>
            <person name="Shaulsky G."/>
            <person name="Strassmann J.E."/>
            <person name="Queller D.C."/>
            <person name="Kuspa A."/>
            <person name="Grigoriev I.V."/>
        </authorList>
    </citation>
    <scope>NUCLEOTIDE SEQUENCE [LARGE SCALE GENOMIC DNA]</scope>
    <source>
        <strain evidence="8">QSDP1</strain>
    </source>
</reference>
<dbReference type="PANTHER" id="PTHR22957">
    <property type="entry name" value="TBC1 DOMAIN FAMILY MEMBER GTPASE-ACTIVATING PROTEIN"/>
    <property type="match status" value="1"/>
</dbReference>
<evidence type="ECO:0000256" key="5">
    <source>
        <dbReference type="SAM" id="MobiDB-lite"/>
    </source>
</evidence>
<evidence type="ECO:0000256" key="3">
    <source>
        <dbReference type="ARBA" id="ARBA00022490"/>
    </source>
</evidence>
<feature type="compositionally biased region" description="Low complexity" evidence="5">
    <location>
        <begin position="289"/>
        <end position="305"/>
    </location>
</feature>
<feature type="region of interest" description="Disordered" evidence="5">
    <location>
        <begin position="289"/>
        <end position="392"/>
    </location>
</feature>
<evidence type="ECO:0000259" key="6">
    <source>
        <dbReference type="PROSITE" id="PS50086"/>
    </source>
</evidence>
<protein>
    <recommendedName>
        <fullName evidence="6">Rab-GAP TBC domain-containing protein</fullName>
    </recommendedName>
</protein>
<dbReference type="Gene3D" id="1.10.8.270">
    <property type="entry name" value="putative rabgap domain of human tbc1 domain family member 14 like domains"/>
    <property type="match status" value="1"/>
</dbReference>
<dbReference type="KEGG" id="dpp:DICPUDRAFT_89768"/>